<dbReference type="Proteomes" id="UP001519342">
    <property type="component" value="Unassembled WGS sequence"/>
</dbReference>
<accession>A0ABS4GE60</accession>
<evidence type="ECO:0000256" key="2">
    <source>
        <dbReference type="ARBA" id="ARBA00023002"/>
    </source>
</evidence>
<protein>
    <submittedName>
        <fullName evidence="5">Dehydrogenase</fullName>
    </submittedName>
</protein>
<evidence type="ECO:0000259" key="4">
    <source>
        <dbReference type="Pfam" id="PF02894"/>
    </source>
</evidence>
<comment type="similarity">
    <text evidence="1">Belongs to the Gfo/Idh/MocA family.</text>
</comment>
<dbReference type="SUPFAM" id="SSF51735">
    <property type="entry name" value="NAD(P)-binding Rossmann-fold domains"/>
    <property type="match status" value="1"/>
</dbReference>
<dbReference type="PANTHER" id="PTHR42840">
    <property type="entry name" value="NAD(P)-BINDING ROSSMANN-FOLD SUPERFAMILY PROTEIN-RELATED"/>
    <property type="match status" value="1"/>
</dbReference>
<dbReference type="Pfam" id="PF02894">
    <property type="entry name" value="GFO_IDH_MocA_C"/>
    <property type="match status" value="1"/>
</dbReference>
<evidence type="ECO:0000256" key="1">
    <source>
        <dbReference type="ARBA" id="ARBA00010928"/>
    </source>
</evidence>
<dbReference type="InterPro" id="IPR004104">
    <property type="entry name" value="Gfo/Idh/MocA-like_OxRdtase_C"/>
</dbReference>
<feature type="domain" description="Gfo/Idh/MocA-like oxidoreductase C-terminal" evidence="4">
    <location>
        <begin position="192"/>
        <end position="392"/>
    </location>
</feature>
<dbReference type="SUPFAM" id="SSF55347">
    <property type="entry name" value="Glyceraldehyde-3-phosphate dehydrogenase-like, C-terminal domain"/>
    <property type="match status" value="1"/>
</dbReference>
<reference evidence="5 6" key="1">
    <citation type="submission" date="2021-03" db="EMBL/GenBank/DDBJ databases">
        <title>Genomic Encyclopedia of Type Strains, Phase IV (KMG-IV): sequencing the most valuable type-strain genomes for metagenomic binning, comparative biology and taxonomic classification.</title>
        <authorList>
            <person name="Goeker M."/>
        </authorList>
    </citation>
    <scope>NUCLEOTIDE SEQUENCE [LARGE SCALE GENOMIC DNA]</scope>
    <source>
        <strain evidence="5 6">DSM 24004</strain>
    </source>
</reference>
<evidence type="ECO:0000313" key="5">
    <source>
        <dbReference type="EMBL" id="MBP1925981.1"/>
    </source>
</evidence>
<evidence type="ECO:0000259" key="3">
    <source>
        <dbReference type="Pfam" id="PF01408"/>
    </source>
</evidence>
<dbReference type="Pfam" id="PF01408">
    <property type="entry name" value="GFO_IDH_MocA"/>
    <property type="match status" value="1"/>
</dbReference>
<dbReference type="EMBL" id="JAGGKS010000005">
    <property type="protein sequence ID" value="MBP1925981.1"/>
    <property type="molecule type" value="Genomic_DNA"/>
</dbReference>
<name>A0ABS4GE60_9FIRM</name>
<keyword evidence="2" id="KW-0560">Oxidoreductase</keyword>
<sequence length="393" mass="43119">MKQVKPVCVGLVGSGYAAYLHGNGYEKVSGVPVRLKTVVDIDLAKAEQVKARYGFEQAITSFEELLNDPEIDVVDIVTPPSLHPIMIEKTLAAGKHVICEKPLTGYFGQDGDVSPIGKNVPKSKMYEEVLKSMDELKKIVDASDKKFLYAENYVYSTPIRKAAEIISARKSKILFLKGEESLKGSSSPVAGEWKGTGGGTLVRAGCHPLSGVLWLKQQEAIARGEEITIKSVMADTGVATSCLTEYEHRHISAQPNDVEDFATVTITFSDGTKALVISTDTVLGGTKNYVEIYCNDNALMCNITPTDILNTYFLDEEGMDDVVISEMLPAKLGWNKAFVSDEVIRGYMGELQDFVETIAYDKKPSSDFDLAYKTIKVIYAAYLSAEEGRRVTF</sequence>
<dbReference type="InterPro" id="IPR036291">
    <property type="entry name" value="NAD(P)-bd_dom_sf"/>
</dbReference>
<keyword evidence="6" id="KW-1185">Reference proteome</keyword>
<dbReference type="InterPro" id="IPR000683">
    <property type="entry name" value="Gfo/Idh/MocA-like_OxRdtase_N"/>
</dbReference>
<dbReference type="RefSeq" id="WP_209511722.1">
    <property type="nucleotide sequence ID" value="NZ_JAGGKS010000005.1"/>
</dbReference>
<dbReference type="PANTHER" id="PTHR42840:SF3">
    <property type="entry name" value="BINDING ROSSMANN FOLD OXIDOREDUCTASE, PUTATIVE (AFU_ORTHOLOGUE AFUA_2G10240)-RELATED"/>
    <property type="match status" value="1"/>
</dbReference>
<proteinExistence type="inferred from homology"/>
<gene>
    <name evidence="5" type="ORF">J2Z76_001845</name>
</gene>
<evidence type="ECO:0000313" key="6">
    <source>
        <dbReference type="Proteomes" id="UP001519342"/>
    </source>
</evidence>
<dbReference type="Gene3D" id="3.30.360.10">
    <property type="entry name" value="Dihydrodipicolinate Reductase, domain 2"/>
    <property type="match status" value="1"/>
</dbReference>
<comment type="caution">
    <text evidence="5">The sequence shown here is derived from an EMBL/GenBank/DDBJ whole genome shotgun (WGS) entry which is preliminary data.</text>
</comment>
<feature type="domain" description="Gfo/Idh/MocA-like oxidoreductase N-terminal" evidence="3">
    <location>
        <begin position="9"/>
        <end position="104"/>
    </location>
</feature>
<dbReference type="Gene3D" id="3.40.50.720">
    <property type="entry name" value="NAD(P)-binding Rossmann-like Domain"/>
    <property type="match status" value="1"/>
</dbReference>
<organism evidence="5 6">
    <name type="scientific">Sedimentibacter acidaminivorans</name>
    <dbReference type="NCBI Taxonomy" id="913099"/>
    <lineage>
        <taxon>Bacteria</taxon>
        <taxon>Bacillati</taxon>
        <taxon>Bacillota</taxon>
        <taxon>Tissierellia</taxon>
        <taxon>Sedimentibacter</taxon>
    </lineage>
</organism>